<gene>
    <name evidence="6" type="ORF">KG104_12465</name>
</gene>
<dbReference type="GO" id="GO:0003677">
    <property type="term" value="F:DNA binding"/>
    <property type="evidence" value="ECO:0007669"/>
    <property type="project" value="UniProtKB-KW"/>
</dbReference>
<dbReference type="InterPro" id="IPR039422">
    <property type="entry name" value="MarR/SlyA-like"/>
</dbReference>
<dbReference type="PANTHER" id="PTHR33164:SF64">
    <property type="entry name" value="TRANSCRIPTIONAL REGULATOR SLYA"/>
    <property type="match status" value="1"/>
</dbReference>
<dbReference type="Pfam" id="PF12802">
    <property type="entry name" value="MarR_2"/>
    <property type="match status" value="1"/>
</dbReference>
<dbReference type="SUPFAM" id="SSF46785">
    <property type="entry name" value="Winged helix' DNA-binding domain"/>
    <property type="match status" value="1"/>
</dbReference>
<feature type="region of interest" description="Disordered" evidence="4">
    <location>
        <begin position="159"/>
        <end position="184"/>
    </location>
</feature>
<keyword evidence="1" id="KW-0805">Transcription regulation</keyword>
<dbReference type="KEGG" id="asun:KG104_12465"/>
<organism evidence="6 7">
    <name type="scientific">Arthrobacter sunyaminii</name>
    <dbReference type="NCBI Taxonomy" id="2816859"/>
    <lineage>
        <taxon>Bacteria</taxon>
        <taxon>Bacillati</taxon>
        <taxon>Actinomycetota</taxon>
        <taxon>Actinomycetes</taxon>
        <taxon>Micrococcales</taxon>
        <taxon>Micrococcaceae</taxon>
        <taxon>Arthrobacter</taxon>
    </lineage>
</organism>
<evidence type="ECO:0000313" key="7">
    <source>
        <dbReference type="Proteomes" id="UP000680588"/>
    </source>
</evidence>
<evidence type="ECO:0000256" key="1">
    <source>
        <dbReference type="ARBA" id="ARBA00023015"/>
    </source>
</evidence>
<dbReference type="GO" id="GO:0006950">
    <property type="term" value="P:response to stress"/>
    <property type="evidence" value="ECO:0007669"/>
    <property type="project" value="TreeGrafter"/>
</dbReference>
<dbReference type="Proteomes" id="UP000680588">
    <property type="component" value="Chromosome"/>
</dbReference>
<accession>A0A975XMQ6</accession>
<dbReference type="InterPro" id="IPR036388">
    <property type="entry name" value="WH-like_DNA-bd_sf"/>
</dbReference>
<feature type="domain" description="HTH marR-type" evidence="5">
    <location>
        <begin position="3"/>
        <end position="134"/>
    </location>
</feature>
<dbReference type="AlphaFoldDB" id="A0A975XMQ6"/>
<sequence>MEHWPTGRLLSTAARLVEHAWNERLVRIGVTHAGVIALGVLESQGPMTQARLAQIVRVQAQTMGKTLSRLEAHGHVTRVRNDLDRRSHMVSITPQGREALQEAQDIERTLTEGQELMSPELRGQLRNVIRELGNSRWQLAVDVPGLPIPAVAPEEIEAIAAPTDPAGEVQGEASGKTEGVEAGK</sequence>
<evidence type="ECO:0000256" key="3">
    <source>
        <dbReference type="ARBA" id="ARBA00023163"/>
    </source>
</evidence>
<evidence type="ECO:0000259" key="5">
    <source>
        <dbReference type="PROSITE" id="PS50995"/>
    </source>
</evidence>
<dbReference type="PRINTS" id="PR00598">
    <property type="entry name" value="HTHMARR"/>
</dbReference>
<evidence type="ECO:0000256" key="2">
    <source>
        <dbReference type="ARBA" id="ARBA00023125"/>
    </source>
</evidence>
<dbReference type="EMBL" id="CP076456">
    <property type="protein sequence ID" value="QWQ38045.1"/>
    <property type="molecule type" value="Genomic_DNA"/>
</dbReference>
<name>A0A975XMQ6_9MICC</name>
<dbReference type="PROSITE" id="PS50995">
    <property type="entry name" value="HTH_MARR_2"/>
    <property type="match status" value="1"/>
</dbReference>
<dbReference type="SMART" id="SM00347">
    <property type="entry name" value="HTH_MARR"/>
    <property type="match status" value="1"/>
</dbReference>
<dbReference type="Gene3D" id="1.10.10.10">
    <property type="entry name" value="Winged helix-like DNA-binding domain superfamily/Winged helix DNA-binding domain"/>
    <property type="match status" value="1"/>
</dbReference>
<keyword evidence="3" id="KW-0804">Transcription</keyword>
<dbReference type="PANTHER" id="PTHR33164">
    <property type="entry name" value="TRANSCRIPTIONAL REGULATOR, MARR FAMILY"/>
    <property type="match status" value="1"/>
</dbReference>
<keyword evidence="2" id="KW-0238">DNA-binding</keyword>
<evidence type="ECO:0000313" key="6">
    <source>
        <dbReference type="EMBL" id="QWQ38045.1"/>
    </source>
</evidence>
<dbReference type="PROSITE" id="PS01117">
    <property type="entry name" value="HTH_MARR_1"/>
    <property type="match status" value="1"/>
</dbReference>
<dbReference type="InterPro" id="IPR000835">
    <property type="entry name" value="HTH_MarR-typ"/>
</dbReference>
<proteinExistence type="predicted"/>
<protein>
    <submittedName>
        <fullName evidence="6">MarR family winged helix-turn-helix transcriptional regulator</fullName>
    </submittedName>
</protein>
<keyword evidence="7" id="KW-1185">Reference proteome</keyword>
<dbReference type="InterPro" id="IPR036390">
    <property type="entry name" value="WH_DNA-bd_sf"/>
</dbReference>
<dbReference type="GO" id="GO:0003700">
    <property type="term" value="F:DNA-binding transcription factor activity"/>
    <property type="evidence" value="ECO:0007669"/>
    <property type="project" value="InterPro"/>
</dbReference>
<reference evidence="6" key="1">
    <citation type="submission" date="2021-06" db="EMBL/GenBank/DDBJ databases">
        <title>Novel species in genus Arthrobacter.</title>
        <authorList>
            <person name="Zhang G."/>
        </authorList>
    </citation>
    <scope>NUCLEOTIDE SEQUENCE</scope>
    <source>
        <strain evidence="6">Zg-ZUI122</strain>
    </source>
</reference>
<evidence type="ECO:0000256" key="4">
    <source>
        <dbReference type="SAM" id="MobiDB-lite"/>
    </source>
</evidence>
<dbReference type="InterPro" id="IPR023187">
    <property type="entry name" value="Tscrpt_reg_MarR-type_CS"/>
</dbReference>